<protein>
    <submittedName>
        <fullName evidence="1">Uncharacterized protein</fullName>
    </submittedName>
</protein>
<comment type="caution">
    <text evidence="1">The sequence shown here is derived from an EMBL/GenBank/DDBJ whole genome shotgun (WGS) entry which is preliminary data.</text>
</comment>
<evidence type="ECO:0000313" key="1">
    <source>
        <dbReference type="EMBL" id="KAJ2897006.1"/>
    </source>
</evidence>
<gene>
    <name evidence="1" type="ORF">MKZ38_005039</name>
</gene>
<sequence>MRRDPGLAYSIYQCGGGPLQGGPDRGPDVKPPQGGKVVRYPLFDSAEFLGKIRIIARMALPCGFRVRSPAICAEHMPHGIDRGVLPQLELVLRFARDSIQPWLERRMRFPNGTSGRTSGGRDTRLRSARRYSPVEVKDNTLGLKPATIVRRSDPVVASHRRIVLSRDADAISRPSGEKEMAVTEPS</sequence>
<name>A0AAD5RLU0_9PEZI</name>
<accession>A0AAD5RLU0</accession>
<dbReference type="AlphaFoldDB" id="A0AAD5RLU0"/>
<evidence type="ECO:0000313" key="2">
    <source>
        <dbReference type="Proteomes" id="UP001201980"/>
    </source>
</evidence>
<dbReference type="Proteomes" id="UP001201980">
    <property type="component" value="Unassembled WGS sequence"/>
</dbReference>
<dbReference type="EMBL" id="JAKWBI020000300">
    <property type="protein sequence ID" value="KAJ2897006.1"/>
    <property type="molecule type" value="Genomic_DNA"/>
</dbReference>
<organism evidence="1 2">
    <name type="scientific">Zalerion maritima</name>
    <dbReference type="NCBI Taxonomy" id="339359"/>
    <lineage>
        <taxon>Eukaryota</taxon>
        <taxon>Fungi</taxon>
        <taxon>Dikarya</taxon>
        <taxon>Ascomycota</taxon>
        <taxon>Pezizomycotina</taxon>
        <taxon>Sordariomycetes</taxon>
        <taxon>Lulworthiomycetidae</taxon>
        <taxon>Lulworthiales</taxon>
        <taxon>Lulworthiaceae</taxon>
        <taxon>Zalerion</taxon>
    </lineage>
</organism>
<proteinExistence type="predicted"/>
<keyword evidence="2" id="KW-1185">Reference proteome</keyword>
<reference evidence="1" key="1">
    <citation type="submission" date="2022-07" db="EMBL/GenBank/DDBJ databases">
        <title>Draft genome sequence of Zalerion maritima ATCC 34329, a (micro)plastics degrading marine fungus.</title>
        <authorList>
            <person name="Paco A."/>
            <person name="Goncalves M.F.M."/>
            <person name="Rocha-Santos T.A.P."/>
            <person name="Alves A."/>
        </authorList>
    </citation>
    <scope>NUCLEOTIDE SEQUENCE</scope>
    <source>
        <strain evidence="1">ATCC 34329</strain>
    </source>
</reference>